<protein>
    <submittedName>
        <fullName evidence="2">Uncharacterized protein</fullName>
    </submittedName>
</protein>
<gene>
    <name evidence="2" type="ORF">PXEA_LOCUS2533</name>
</gene>
<name>A0A3S4ZWT3_9PLAT</name>
<dbReference type="Pfam" id="PF01344">
    <property type="entry name" value="Kelch_1"/>
    <property type="match status" value="1"/>
</dbReference>
<dbReference type="Gene3D" id="2.120.10.80">
    <property type="entry name" value="Kelch-type beta propeller"/>
    <property type="match status" value="1"/>
</dbReference>
<dbReference type="InterPro" id="IPR015915">
    <property type="entry name" value="Kelch-typ_b-propeller"/>
</dbReference>
<dbReference type="PANTHER" id="PTHR45632:SF5">
    <property type="entry name" value="KELCH-LIKE PROTEIN 22"/>
    <property type="match status" value="1"/>
</dbReference>
<organism evidence="2 3">
    <name type="scientific">Protopolystoma xenopodis</name>
    <dbReference type="NCBI Taxonomy" id="117903"/>
    <lineage>
        <taxon>Eukaryota</taxon>
        <taxon>Metazoa</taxon>
        <taxon>Spiralia</taxon>
        <taxon>Lophotrochozoa</taxon>
        <taxon>Platyhelminthes</taxon>
        <taxon>Monogenea</taxon>
        <taxon>Polyopisthocotylea</taxon>
        <taxon>Polystomatidea</taxon>
        <taxon>Polystomatidae</taxon>
        <taxon>Protopolystoma</taxon>
    </lineage>
</organism>
<dbReference type="Proteomes" id="UP000784294">
    <property type="component" value="Unassembled WGS sequence"/>
</dbReference>
<dbReference type="PRINTS" id="PR00501">
    <property type="entry name" value="KELCHREPEAT"/>
</dbReference>
<dbReference type="OrthoDB" id="6282048at2759"/>
<sequence>MHGAWEPFHTLAFILKSFDGILLDDGLGIAKHAYLLDGGQPRKDVPWIISGPSSVVTVDQYIYAVGGYDSCSHLRSVERYNPESDSWEYCAPMIHPRSALGAAVVDGRIWVFGEYDPLYSQ</sequence>
<reference evidence="2" key="1">
    <citation type="submission" date="2018-11" db="EMBL/GenBank/DDBJ databases">
        <authorList>
            <consortium name="Pathogen Informatics"/>
        </authorList>
    </citation>
    <scope>NUCLEOTIDE SEQUENCE</scope>
</reference>
<keyword evidence="1" id="KW-0880">Kelch repeat</keyword>
<dbReference type="AlphaFoldDB" id="A0A3S4ZWT3"/>
<accession>A0A3S4ZWT3</accession>
<keyword evidence="3" id="KW-1185">Reference proteome</keyword>
<comment type="caution">
    <text evidence="2">The sequence shown here is derived from an EMBL/GenBank/DDBJ whole genome shotgun (WGS) entry which is preliminary data.</text>
</comment>
<dbReference type="SUPFAM" id="SSF117281">
    <property type="entry name" value="Kelch motif"/>
    <property type="match status" value="1"/>
</dbReference>
<evidence type="ECO:0000313" key="3">
    <source>
        <dbReference type="Proteomes" id="UP000784294"/>
    </source>
</evidence>
<dbReference type="InterPro" id="IPR006652">
    <property type="entry name" value="Kelch_1"/>
</dbReference>
<proteinExistence type="predicted"/>
<evidence type="ECO:0000256" key="1">
    <source>
        <dbReference type="ARBA" id="ARBA00022441"/>
    </source>
</evidence>
<dbReference type="EMBL" id="CAAALY010005428">
    <property type="protein sequence ID" value="VEL09093.1"/>
    <property type="molecule type" value="Genomic_DNA"/>
</dbReference>
<dbReference type="SMART" id="SM00612">
    <property type="entry name" value="Kelch"/>
    <property type="match status" value="1"/>
</dbReference>
<evidence type="ECO:0000313" key="2">
    <source>
        <dbReference type="EMBL" id="VEL09093.1"/>
    </source>
</evidence>
<dbReference type="PANTHER" id="PTHR45632">
    <property type="entry name" value="LD33804P"/>
    <property type="match status" value="1"/>
</dbReference>